<gene>
    <name evidence="1" type="ORF">ACFR9S_07475</name>
</gene>
<evidence type="ECO:0000313" key="2">
    <source>
        <dbReference type="Proteomes" id="UP001597111"/>
    </source>
</evidence>
<dbReference type="Proteomes" id="UP001597111">
    <property type="component" value="Unassembled WGS sequence"/>
</dbReference>
<dbReference type="AlphaFoldDB" id="A0ABD6B6B4"/>
<accession>A0ABD6B6B4</accession>
<proteinExistence type="predicted"/>
<comment type="caution">
    <text evidence="1">The sequence shown here is derived from an EMBL/GenBank/DDBJ whole genome shotgun (WGS) entry which is preliminary data.</text>
</comment>
<keyword evidence="2" id="KW-1185">Reference proteome</keyword>
<name>A0ABD6B6B4_9EURY</name>
<sequence>MRIVDDGRVVGDGRALDLRGEPYSPATVRAAVRGEGAALSIDCPTPSRWWEWLAGPVAGNGE</sequence>
<organism evidence="1 2">
    <name type="scientific">Halolamina salina</name>
    <dbReference type="NCBI Taxonomy" id="1220023"/>
    <lineage>
        <taxon>Archaea</taxon>
        <taxon>Methanobacteriati</taxon>
        <taxon>Methanobacteriota</taxon>
        <taxon>Stenosarchaea group</taxon>
        <taxon>Halobacteria</taxon>
        <taxon>Halobacteriales</taxon>
        <taxon>Haloferacaceae</taxon>
    </lineage>
</organism>
<reference evidence="1 2" key="1">
    <citation type="journal article" date="2019" name="Int. J. Syst. Evol. Microbiol.">
        <title>The Global Catalogue of Microorganisms (GCM) 10K type strain sequencing project: providing services to taxonomists for standard genome sequencing and annotation.</title>
        <authorList>
            <consortium name="The Broad Institute Genomics Platform"/>
            <consortium name="The Broad Institute Genome Sequencing Center for Infectious Disease"/>
            <person name="Wu L."/>
            <person name="Ma J."/>
        </authorList>
    </citation>
    <scope>NUCLEOTIDE SEQUENCE [LARGE SCALE GENOMIC DNA]</scope>
    <source>
        <strain evidence="1 2">CGMCC 1.12285</strain>
    </source>
</reference>
<dbReference type="EMBL" id="JBHUDH010000069">
    <property type="protein sequence ID" value="MFD1526143.1"/>
    <property type="molecule type" value="Genomic_DNA"/>
</dbReference>
<dbReference type="RefSeq" id="WP_379818360.1">
    <property type="nucleotide sequence ID" value="NZ_JBHUDH010000069.1"/>
</dbReference>
<feature type="non-terminal residue" evidence="1">
    <location>
        <position position="62"/>
    </location>
</feature>
<protein>
    <submittedName>
        <fullName evidence="1">Uncharacterized protein</fullName>
    </submittedName>
</protein>
<evidence type="ECO:0000313" key="1">
    <source>
        <dbReference type="EMBL" id="MFD1526143.1"/>
    </source>
</evidence>